<dbReference type="Pfam" id="PF06234">
    <property type="entry name" value="TmoB"/>
    <property type="match status" value="1"/>
</dbReference>
<dbReference type="Proteomes" id="UP000029738">
    <property type="component" value="Unassembled WGS sequence"/>
</dbReference>
<dbReference type="EMBL" id="JHEG04000001">
    <property type="protein sequence ID" value="KAF3886656.1"/>
    <property type="molecule type" value="Genomic_DNA"/>
</dbReference>
<keyword evidence="2" id="KW-0560">Oxidoreductase</keyword>
<gene>
    <name evidence="2" type="ORF">DA73_0219325</name>
    <name evidence="1" type="ORF">DA73_0400015090</name>
</gene>
<dbReference type="GO" id="GO:0004497">
    <property type="term" value="F:monooxygenase activity"/>
    <property type="evidence" value="ECO:0007669"/>
    <property type="project" value="UniProtKB-KW"/>
</dbReference>
<dbReference type="SUPFAM" id="SSF110814">
    <property type="entry name" value="TmoB-like"/>
    <property type="match status" value="1"/>
</dbReference>
<dbReference type="OrthoDB" id="3478662at2"/>
<evidence type="ECO:0000313" key="1">
    <source>
        <dbReference type="EMBL" id="KAF3886656.1"/>
    </source>
</evidence>
<evidence type="ECO:0000313" key="2">
    <source>
        <dbReference type="EMBL" id="KIE10663.1"/>
    </source>
</evidence>
<evidence type="ECO:0000313" key="3">
    <source>
        <dbReference type="Proteomes" id="UP000029738"/>
    </source>
</evidence>
<reference evidence="1" key="2">
    <citation type="submission" date="2019-11" db="EMBL/GenBank/DDBJ databases">
        <title>Improved Assembly of Tolypothrix boutellei genome.</title>
        <authorList>
            <person name="Sarangi A.N."/>
            <person name="Mukherjee M."/>
            <person name="Ghosh S."/>
            <person name="Singh D."/>
            <person name="Das A."/>
            <person name="Kant S."/>
            <person name="Prusty A."/>
            <person name="Tripathy S."/>
        </authorList>
    </citation>
    <scope>NUCLEOTIDE SEQUENCE</scope>
    <source>
        <strain evidence="1">VB521301</strain>
    </source>
</reference>
<organism evidence="2">
    <name type="scientific">Tolypothrix bouteillei VB521301</name>
    <dbReference type="NCBI Taxonomy" id="1479485"/>
    <lineage>
        <taxon>Bacteria</taxon>
        <taxon>Bacillati</taxon>
        <taxon>Cyanobacteriota</taxon>
        <taxon>Cyanophyceae</taxon>
        <taxon>Nostocales</taxon>
        <taxon>Tolypothrichaceae</taxon>
        <taxon>Tolypothrix</taxon>
    </lineage>
</organism>
<dbReference type="InterPro" id="IPR036713">
    <property type="entry name" value="TmoB-like_sf"/>
</dbReference>
<dbReference type="AlphaFoldDB" id="A0A0C1R4H1"/>
<accession>A0A0C1R4H1</accession>
<comment type="caution">
    <text evidence="2">The sequence shown here is derived from an EMBL/GenBank/DDBJ whole genome shotgun (WGS) entry which is preliminary data.</text>
</comment>
<dbReference type="EMBL" id="JHEG02000048">
    <property type="protein sequence ID" value="KIE10663.1"/>
    <property type="molecule type" value="Genomic_DNA"/>
</dbReference>
<keyword evidence="2" id="KW-0503">Monooxygenase</keyword>
<name>A0A0C1R4H1_9CYAN</name>
<dbReference type="CDD" id="cd17042">
    <property type="entry name" value="Ubl_TmoB"/>
    <property type="match status" value="1"/>
</dbReference>
<reference evidence="2" key="1">
    <citation type="journal article" date="2015" name="Genome Announc.">
        <title>Draft Genome Sequence of Tolypothrix boutellei Strain VB521301.</title>
        <authorList>
            <person name="Chandrababunaidu M.M."/>
            <person name="Singh D."/>
            <person name="Sen D."/>
            <person name="Bhan S."/>
            <person name="Das S."/>
            <person name="Gupta A."/>
            <person name="Adhikary S.P."/>
            <person name="Tripathy S."/>
        </authorList>
    </citation>
    <scope>NUCLEOTIDE SEQUENCE</scope>
    <source>
        <strain evidence="2">VB521301</strain>
    </source>
</reference>
<dbReference type="RefSeq" id="WP_038074579.1">
    <property type="nucleotide sequence ID" value="NZ_JHEG04000001.1"/>
</dbReference>
<protein>
    <submittedName>
        <fullName evidence="2">Toluene monooxygenase</fullName>
    </submittedName>
</protein>
<keyword evidence="3" id="KW-1185">Reference proteome</keyword>
<sequence>MATIPLMAGFRGDFALILAFVENTDTMDVVAQKVAHHVIGKRLPSKKASMKVKHNERVLESHVTVAQANIQPQDYIEVFYDE</sequence>
<dbReference type="STRING" id="1479485.DA73_0219325"/>
<proteinExistence type="predicted"/>
<dbReference type="InterPro" id="IPR009355">
    <property type="entry name" value="Toluene_mOase_B"/>
</dbReference>
<dbReference type="Gene3D" id="3.10.20.270">
    <property type="entry name" value="TmoB-like"/>
    <property type="match status" value="1"/>
</dbReference>